<dbReference type="RefSeq" id="WP_344901841.1">
    <property type="nucleotide sequence ID" value="NZ_BAAAWD010000016.1"/>
</dbReference>
<feature type="transmembrane region" description="Helical" evidence="1">
    <location>
        <begin position="14"/>
        <end position="34"/>
    </location>
</feature>
<comment type="caution">
    <text evidence="2">The sequence shown here is derived from an EMBL/GenBank/DDBJ whole genome shotgun (WGS) entry which is preliminary data.</text>
</comment>
<keyword evidence="1" id="KW-0472">Membrane</keyword>
<dbReference type="EMBL" id="BAAAWD010000016">
    <property type="protein sequence ID" value="GAA3027079.1"/>
    <property type="molecule type" value="Genomic_DNA"/>
</dbReference>
<proteinExistence type="predicted"/>
<dbReference type="Proteomes" id="UP001499930">
    <property type="component" value="Unassembled WGS sequence"/>
</dbReference>
<accession>A0ABP6L1I3</accession>
<feature type="transmembrane region" description="Helical" evidence="1">
    <location>
        <begin position="76"/>
        <end position="94"/>
    </location>
</feature>
<keyword evidence="3" id="KW-1185">Reference proteome</keyword>
<reference evidence="3" key="1">
    <citation type="journal article" date="2019" name="Int. J. Syst. Evol. Microbiol.">
        <title>The Global Catalogue of Microorganisms (GCM) 10K type strain sequencing project: providing services to taxonomists for standard genome sequencing and annotation.</title>
        <authorList>
            <consortium name="The Broad Institute Genomics Platform"/>
            <consortium name="The Broad Institute Genome Sequencing Center for Infectious Disease"/>
            <person name="Wu L."/>
            <person name="Ma J."/>
        </authorList>
    </citation>
    <scope>NUCLEOTIDE SEQUENCE [LARGE SCALE GENOMIC DNA]</scope>
    <source>
        <strain evidence="3">JCM 3106</strain>
    </source>
</reference>
<gene>
    <name evidence="2" type="ORF">GCM10017559_61360</name>
</gene>
<keyword evidence="1" id="KW-1133">Transmembrane helix</keyword>
<keyword evidence="1" id="KW-0812">Transmembrane</keyword>
<evidence type="ECO:0000256" key="1">
    <source>
        <dbReference type="SAM" id="Phobius"/>
    </source>
</evidence>
<evidence type="ECO:0008006" key="4">
    <source>
        <dbReference type="Google" id="ProtNLM"/>
    </source>
</evidence>
<feature type="transmembrane region" description="Helical" evidence="1">
    <location>
        <begin position="46"/>
        <end position="64"/>
    </location>
</feature>
<name>A0ABP6L1I3_9ACTN</name>
<evidence type="ECO:0000313" key="3">
    <source>
        <dbReference type="Proteomes" id="UP001499930"/>
    </source>
</evidence>
<feature type="transmembrane region" description="Helical" evidence="1">
    <location>
        <begin position="106"/>
        <end position="124"/>
    </location>
</feature>
<evidence type="ECO:0000313" key="2">
    <source>
        <dbReference type="EMBL" id="GAA3027079.1"/>
    </source>
</evidence>
<organism evidence="2 3">
    <name type="scientific">Streptosporangium longisporum</name>
    <dbReference type="NCBI Taxonomy" id="46187"/>
    <lineage>
        <taxon>Bacteria</taxon>
        <taxon>Bacillati</taxon>
        <taxon>Actinomycetota</taxon>
        <taxon>Actinomycetes</taxon>
        <taxon>Streptosporangiales</taxon>
        <taxon>Streptosporangiaceae</taxon>
        <taxon>Streptosporangium</taxon>
    </lineage>
</organism>
<sequence length="498" mass="53376">MQTVITLAGLVPPIWILIIALIVATVLGLGLWWLKRRLGRYTVEDILTVVAASIATGVSAQGMWRFSGDVLGFDGPLRLLLFAFIEIAVITSAVRARRSVQAKLPAGVDGVAVWVLTGLTAVLSSMDARSVAETIFRLAAPLVAAWLWERGMAIERHRLGQTRIHWRITPERILVWLGLAEATDRTAADVDAARRRTRIALAAKRARALRDAGASPKKIASAMRRMESRAAAAVRHIGLGVDAGQQRLLQQEVAALFSTAELVDVVPFSTWSPTPPARPKEADTIDRLAAGTRELTNTLVLREEILAARDEVRAARDETRAAEANILMVTKDRGAQPVIHPVNGKVIPLLGGTGGRAPANDPAPAAETTSGVTVRPVIAPVKVGVANMSAHALPWRPPTPHGMTILMTPPRPPGKVINPVNPSPPPPLPPADTKVGIMHAHWLAAVAQGEYPRVSELATAADADPAQASRYRAKWVKELPAWQQPLANARGAKDKASA</sequence>
<protein>
    <recommendedName>
        <fullName evidence="4">DUF2637 domain-containing protein</fullName>
    </recommendedName>
</protein>